<evidence type="ECO:0000313" key="2">
    <source>
        <dbReference type="EMBL" id="CAA9282930.1"/>
    </source>
</evidence>
<feature type="domain" description="N-acetyltransferase" evidence="1">
    <location>
        <begin position="6"/>
        <end position="143"/>
    </location>
</feature>
<dbReference type="Pfam" id="PF00583">
    <property type="entry name" value="Acetyltransf_1"/>
    <property type="match status" value="1"/>
</dbReference>
<evidence type="ECO:0000259" key="1">
    <source>
        <dbReference type="PROSITE" id="PS51186"/>
    </source>
</evidence>
<name>A0A6J4JN13_9PROT</name>
<dbReference type="GO" id="GO:0016747">
    <property type="term" value="F:acyltransferase activity, transferring groups other than amino-acyl groups"/>
    <property type="evidence" value="ECO:0007669"/>
    <property type="project" value="InterPro"/>
</dbReference>
<dbReference type="InterPro" id="IPR000182">
    <property type="entry name" value="GNAT_dom"/>
</dbReference>
<organism evidence="2">
    <name type="scientific">uncultured Acetobacteraceae bacterium</name>
    <dbReference type="NCBI Taxonomy" id="169975"/>
    <lineage>
        <taxon>Bacteria</taxon>
        <taxon>Pseudomonadati</taxon>
        <taxon>Pseudomonadota</taxon>
        <taxon>Alphaproteobacteria</taxon>
        <taxon>Acetobacterales</taxon>
        <taxon>Acetobacteraceae</taxon>
        <taxon>environmental samples</taxon>
    </lineage>
</organism>
<dbReference type="EMBL" id="CADCTG010000304">
    <property type="protein sequence ID" value="CAA9282930.1"/>
    <property type="molecule type" value="Genomic_DNA"/>
</dbReference>
<dbReference type="SUPFAM" id="SSF55729">
    <property type="entry name" value="Acyl-CoA N-acyltransferases (Nat)"/>
    <property type="match status" value="1"/>
</dbReference>
<proteinExistence type="predicted"/>
<accession>A0A6J4JN13</accession>
<dbReference type="AlphaFoldDB" id="A0A6J4JN13"/>
<dbReference type="Gene3D" id="3.40.630.30">
    <property type="match status" value="1"/>
</dbReference>
<reference evidence="2" key="1">
    <citation type="submission" date="2020-02" db="EMBL/GenBank/DDBJ databases">
        <authorList>
            <person name="Meier V. D."/>
        </authorList>
    </citation>
    <scope>NUCLEOTIDE SEQUENCE</scope>
    <source>
        <strain evidence="2">AVDCRST_MAG08</strain>
    </source>
</reference>
<protein>
    <recommendedName>
        <fullName evidence="1">N-acetyltransferase domain-containing protein</fullName>
    </recommendedName>
</protein>
<dbReference type="PROSITE" id="PS51186">
    <property type="entry name" value="GNAT"/>
    <property type="match status" value="1"/>
</dbReference>
<dbReference type="InterPro" id="IPR016181">
    <property type="entry name" value="Acyl_CoA_acyltransferase"/>
</dbReference>
<gene>
    <name evidence="2" type="ORF">AVDCRST_MAG08-3914</name>
</gene>
<sequence>MAPVPATIALSDAEDAATVKAVEDGLIAFNNAARPHDWRELTLSVRRAGEAEIAGGLVGRTFFGWLFVSLFYLPQDLRRQGLGTELLRRAEEEARARGCVGAYLDTFSFQARGFYEKHGYSVFGAIPDHPPGHQRFFLSKRLDAPPPA</sequence>